<feature type="compositionally biased region" description="Basic and acidic residues" evidence="1">
    <location>
        <begin position="231"/>
        <end position="242"/>
    </location>
</feature>
<dbReference type="HOGENOM" id="CLU_1105626_0_0_9"/>
<sequence>MRIGAVSNTFFSTTKYMGLRGNNLSNNAMSPLQKQKLQLQEEMKKIEEGKNSKENKDKAIKELQEKLKEIEKQLIEEKNMKLNEKLEGKKDKDKDTNQEKIEEESCENPQVINKEIIIGITSASFHGKNGKVAYSVYRAAEAKGDMTTAKRALSYTMSEIKKSSEGKRLIERGMKEYKKQIDNLKKAKAHIDQGSGENNIVKNSVGDVEESKTNVEAHSLDTLEAVGNGESKAEISIKETSK</sequence>
<feature type="compositionally biased region" description="Basic and acidic residues" evidence="1">
    <location>
        <begin position="78"/>
        <end position="100"/>
    </location>
</feature>
<evidence type="ECO:0000313" key="2">
    <source>
        <dbReference type="EMBL" id="GAE00746.1"/>
    </source>
</evidence>
<feature type="compositionally biased region" description="Basic and acidic residues" evidence="1">
    <location>
        <begin position="209"/>
        <end position="221"/>
    </location>
</feature>
<protein>
    <submittedName>
        <fullName evidence="2">Uncharacterized protein</fullName>
    </submittedName>
</protein>
<dbReference type="RefSeq" id="WP_030033106.1">
    <property type="nucleotide sequence ID" value="NZ_DF384213.1"/>
</dbReference>
<gene>
    <name evidence="2" type="ORF">CBO05C_0436</name>
</gene>
<feature type="region of interest" description="Disordered" evidence="1">
    <location>
        <begin position="78"/>
        <end position="106"/>
    </location>
</feature>
<evidence type="ECO:0000256" key="1">
    <source>
        <dbReference type="SAM" id="MobiDB-lite"/>
    </source>
</evidence>
<accession>A0A0S6U0Y2</accession>
<dbReference type="Proteomes" id="UP000054164">
    <property type="component" value="Unassembled WGS sequence"/>
</dbReference>
<dbReference type="EMBL" id="DF384213">
    <property type="protein sequence ID" value="GAE00746.1"/>
    <property type="molecule type" value="Genomic_DNA"/>
</dbReference>
<organism evidence="2">
    <name type="scientific">Clostridium botulinum B str. Osaka05</name>
    <dbReference type="NCBI Taxonomy" id="1407017"/>
    <lineage>
        <taxon>Bacteria</taxon>
        <taxon>Bacillati</taxon>
        <taxon>Bacillota</taxon>
        <taxon>Clostridia</taxon>
        <taxon>Eubacteriales</taxon>
        <taxon>Clostridiaceae</taxon>
        <taxon>Clostridium</taxon>
    </lineage>
</organism>
<proteinExistence type="predicted"/>
<dbReference type="AlphaFoldDB" id="A0A0S6U0Y2"/>
<name>A0A0S6U0Y2_CLOBO</name>
<feature type="region of interest" description="Disordered" evidence="1">
    <location>
        <begin position="189"/>
        <end position="242"/>
    </location>
</feature>
<reference evidence="2" key="1">
    <citation type="submission" date="2013-10" db="EMBL/GenBank/DDBJ databases">
        <title>Draft genome sequence of Clostridium botulinum type B strain Osaka05.</title>
        <authorList>
            <person name="Sakaguchi Y."/>
            <person name="Hosomi K."/>
            <person name="Uchiyama J."/>
            <person name="Ogura Y."/>
            <person name="Sakaguchi M."/>
            <person name="Kohda T."/>
            <person name="Mukamoto M."/>
            <person name="Misawa N."/>
            <person name="Matsuzaki S."/>
            <person name="Hayashi T."/>
            <person name="Kozaki S."/>
        </authorList>
    </citation>
    <scope>NUCLEOTIDE SEQUENCE</scope>
    <source>
        <strain evidence="2">Osaka05</strain>
    </source>
</reference>